<dbReference type="EMBL" id="CP137852">
    <property type="protein sequence ID" value="WPB87034.1"/>
    <property type="molecule type" value="Genomic_DNA"/>
</dbReference>
<dbReference type="Proteomes" id="UP001305521">
    <property type="component" value="Chromosome"/>
</dbReference>
<organism evidence="1 2">
    <name type="scientific">Sediminicoccus rosea</name>
    <dbReference type="NCBI Taxonomy" id="1225128"/>
    <lineage>
        <taxon>Bacteria</taxon>
        <taxon>Pseudomonadati</taxon>
        <taxon>Pseudomonadota</taxon>
        <taxon>Alphaproteobacteria</taxon>
        <taxon>Acetobacterales</taxon>
        <taxon>Roseomonadaceae</taxon>
        <taxon>Sediminicoccus</taxon>
    </lineage>
</organism>
<dbReference type="Gene3D" id="3.40.50.450">
    <property type="match status" value="1"/>
</dbReference>
<dbReference type="InterPro" id="IPR007710">
    <property type="entry name" value="Nucleoside_deoxyribTrfase"/>
</dbReference>
<dbReference type="SUPFAM" id="SSF52309">
    <property type="entry name" value="N-(deoxy)ribosyltransferase-like"/>
    <property type="match status" value="1"/>
</dbReference>
<reference evidence="1 2" key="1">
    <citation type="submission" date="2023-11" db="EMBL/GenBank/DDBJ databases">
        <title>Arctic aerobic anoxygenic photoheterotroph Sediminicoccus rosea KRV36 adapts its photosynthesis to long days of polar summer.</title>
        <authorList>
            <person name="Tomasch J."/>
            <person name="Kopejtka K."/>
            <person name="Bily T."/>
            <person name="Gardiner A.T."/>
            <person name="Gardian Z."/>
            <person name="Shivaramu S."/>
            <person name="Koblizek M."/>
            <person name="Engelhardt F."/>
            <person name="Kaftan D."/>
        </authorList>
    </citation>
    <scope>NUCLEOTIDE SEQUENCE [LARGE SCALE GENOMIC DNA]</scope>
    <source>
        <strain evidence="1 2">R-30</strain>
    </source>
</reference>
<protein>
    <submittedName>
        <fullName evidence="1">Nucleoside 2-deoxyribosyltransferase</fullName>
    </submittedName>
</protein>
<keyword evidence="2" id="KW-1185">Reference proteome</keyword>
<accession>A0ABZ0PMR8</accession>
<name>A0ABZ0PMR8_9PROT</name>
<dbReference type="InterPro" id="IPR051239">
    <property type="entry name" value="2'-dNMP_N-hydrolase"/>
</dbReference>
<evidence type="ECO:0000313" key="1">
    <source>
        <dbReference type="EMBL" id="WPB87034.1"/>
    </source>
</evidence>
<dbReference type="PANTHER" id="PTHR15364:SF0">
    <property type="entry name" value="2'-DEOXYNUCLEOSIDE 5'-PHOSPHATE N-HYDROLASE 1"/>
    <property type="match status" value="1"/>
</dbReference>
<dbReference type="Pfam" id="PF05014">
    <property type="entry name" value="Nuc_deoxyrib_tr"/>
    <property type="match status" value="1"/>
</dbReference>
<sequence>MRIYLAGPEVFLPDPLAAGAAKKAICAKHGMVGVFPLDAPAPMPSGPPDWRRIHAANEAHIQGCDVLVANLTPFRGLAADPGTVFELGYMRGLGRPVFGYTHVPHDYRTRVGEARHDGAAWRDAEGLEVEDFGLAENLMLEGAIAASGGVLLRAEDGLGWQDLTLFEACVMAVRRKLVGEL</sequence>
<dbReference type="PANTHER" id="PTHR15364">
    <property type="entry name" value="2'-DEOXYNUCLEOSIDE 5'-PHOSPHATE N-HYDROLASE 1"/>
    <property type="match status" value="1"/>
</dbReference>
<dbReference type="RefSeq" id="WP_318650991.1">
    <property type="nucleotide sequence ID" value="NZ_CP137852.1"/>
</dbReference>
<proteinExistence type="predicted"/>
<gene>
    <name evidence="1" type="ORF">R9Z33_09190</name>
</gene>
<evidence type="ECO:0000313" key="2">
    <source>
        <dbReference type="Proteomes" id="UP001305521"/>
    </source>
</evidence>